<dbReference type="NCBIfam" id="TIGR02937">
    <property type="entry name" value="sigma70-ECF"/>
    <property type="match status" value="1"/>
</dbReference>
<dbReference type="PANTHER" id="PTHR43133">
    <property type="entry name" value="RNA POLYMERASE ECF-TYPE SIGMA FACTO"/>
    <property type="match status" value="1"/>
</dbReference>
<dbReference type="AlphaFoldDB" id="A0A161R447"/>
<evidence type="ECO:0000313" key="7">
    <source>
        <dbReference type="EMBL" id="KYO52700.1"/>
    </source>
</evidence>
<dbReference type="GeneID" id="97239566"/>
<gene>
    <name evidence="7" type="ORF">AUP44_27575</name>
</gene>
<dbReference type="InterPro" id="IPR036388">
    <property type="entry name" value="WH-like_DNA-bd_sf"/>
</dbReference>
<reference evidence="7 8" key="1">
    <citation type="submission" date="2015-12" db="EMBL/GenBank/DDBJ databases">
        <title>Genome sequence of Tistrella mobilis MCCC 1A02139.</title>
        <authorList>
            <person name="Lu L."/>
            <person name="Lai Q."/>
            <person name="Shao Z."/>
            <person name="Qian P."/>
        </authorList>
    </citation>
    <scope>NUCLEOTIDE SEQUENCE [LARGE SCALE GENOMIC DNA]</scope>
    <source>
        <strain evidence="7 8">MCCC 1A02139</strain>
    </source>
</reference>
<organism evidence="7 8">
    <name type="scientific">Tistrella mobilis</name>
    <dbReference type="NCBI Taxonomy" id="171437"/>
    <lineage>
        <taxon>Bacteria</taxon>
        <taxon>Pseudomonadati</taxon>
        <taxon>Pseudomonadota</taxon>
        <taxon>Alphaproteobacteria</taxon>
        <taxon>Geminicoccales</taxon>
        <taxon>Geminicoccaceae</taxon>
        <taxon>Tistrella</taxon>
    </lineage>
</organism>
<proteinExistence type="inferred from homology"/>
<feature type="domain" description="RNA polymerase sigma-70 region 2" evidence="5">
    <location>
        <begin position="16"/>
        <end position="83"/>
    </location>
</feature>
<evidence type="ECO:0000313" key="8">
    <source>
        <dbReference type="Proteomes" id="UP000075787"/>
    </source>
</evidence>
<accession>A0A161R447</accession>
<evidence type="ECO:0000256" key="3">
    <source>
        <dbReference type="ARBA" id="ARBA00023082"/>
    </source>
</evidence>
<keyword evidence="3" id="KW-0731">Sigma factor</keyword>
<keyword evidence="4" id="KW-0804">Transcription</keyword>
<evidence type="ECO:0000256" key="2">
    <source>
        <dbReference type="ARBA" id="ARBA00023015"/>
    </source>
</evidence>
<protein>
    <submittedName>
        <fullName evidence="7">RNA polymerase subunit sigma-24</fullName>
    </submittedName>
</protein>
<evidence type="ECO:0000259" key="5">
    <source>
        <dbReference type="Pfam" id="PF04542"/>
    </source>
</evidence>
<dbReference type="InterPro" id="IPR039425">
    <property type="entry name" value="RNA_pol_sigma-70-like"/>
</dbReference>
<feature type="domain" description="RNA polymerase sigma factor 70 region 4 type 2" evidence="6">
    <location>
        <begin position="119"/>
        <end position="170"/>
    </location>
</feature>
<dbReference type="Gene3D" id="1.10.1740.10">
    <property type="match status" value="1"/>
</dbReference>
<dbReference type="SUPFAM" id="SSF88659">
    <property type="entry name" value="Sigma3 and sigma4 domains of RNA polymerase sigma factors"/>
    <property type="match status" value="1"/>
</dbReference>
<dbReference type="Gene3D" id="1.10.10.10">
    <property type="entry name" value="Winged helix-like DNA-binding domain superfamily/Winged helix DNA-binding domain"/>
    <property type="match status" value="1"/>
</dbReference>
<dbReference type="EMBL" id="LPZR01000148">
    <property type="protein sequence ID" value="KYO52700.1"/>
    <property type="molecule type" value="Genomic_DNA"/>
</dbReference>
<dbReference type="InterPro" id="IPR007627">
    <property type="entry name" value="RNA_pol_sigma70_r2"/>
</dbReference>
<comment type="similarity">
    <text evidence="1">Belongs to the sigma-70 factor family. ECF subfamily.</text>
</comment>
<dbReference type="GO" id="GO:0016987">
    <property type="term" value="F:sigma factor activity"/>
    <property type="evidence" value="ECO:0007669"/>
    <property type="project" value="UniProtKB-KW"/>
</dbReference>
<evidence type="ECO:0000256" key="1">
    <source>
        <dbReference type="ARBA" id="ARBA00010641"/>
    </source>
</evidence>
<dbReference type="RefSeq" id="WP_062763913.1">
    <property type="nucleotide sequence ID" value="NZ_CP121024.1"/>
</dbReference>
<keyword evidence="2" id="KW-0805">Transcription regulation</keyword>
<dbReference type="OrthoDB" id="9794372at2"/>
<dbReference type="GO" id="GO:0003677">
    <property type="term" value="F:DNA binding"/>
    <property type="evidence" value="ECO:0007669"/>
    <property type="project" value="InterPro"/>
</dbReference>
<dbReference type="InterPro" id="IPR014284">
    <property type="entry name" value="RNA_pol_sigma-70_dom"/>
</dbReference>
<dbReference type="InterPro" id="IPR013249">
    <property type="entry name" value="RNA_pol_sigma70_r4_t2"/>
</dbReference>
<dbReference type="Pfam" id="PF08281">
    <property type="entry name" value="Sigma70_r4_2"/>
    <property type="match status" value="1"/>
</dbReference>
<dbReference type="Proteomes" id="UP000075787">
    <property type="component" value="Unassembled WGS sequence"/>
</dbReference>
<sequence length="178" mass="19891">MVTPPTTNADRKLEVYLAHRAALVDYAAPLLGNRAWAEDAVQEAWLRFVGAGEGEGRGRNPILHPVAYLYRIVRNIAMDWDRHRALARITDVDDDALQALPAATPTPEQEAIDRDELRVVAEALDELPERTRIAFEMHRMAGQSLQEVADHLGVSVTLVHQMVRKALVHCAQRLDACD</sequence>
<dbReference type="SUPFAM" id="SSF88946">
    <property type="entry name" value="Sigma2 domain of RNA polymerase sigma factors"/>
    <property type="match status" value="1"/>
</dbReference>
<dbReference type="Pfam" id="PF04542">
    <property type="entry name" value="Sigma70_r2"/>
    <property type="match status" value="1"/>
</dbReference>
<dbReference type="InterPro" id="IPR013325">
    <property type="entry name" value="RNA_pol_sigma_r2"/>
</dbReference>
<dbReference type="GO" id="GO:0006352">
    <property type="term" value="P:DNA-templated transcription initiation"/>
    <property type="evidence" value="ECO:0007669"/>
    <property type="project" value="InterPro"/>
</dbReference>
<dbReference type="CDD" id="cd06171">
    <property type="entry name" value="Sigma70_r4"/>
    <property type="match status" value="1"/>
</dbReference>
<dbReference type="PANTHER" id="PTHR43133:SF63">
    <property type="entry name" value="RNA POLYMERASE SIGMA FACTOR FECI-RELATED"/>
    <property type="match status" value="1"/>
</dbReference>
<evidence type="ECO:0000259" key="6">
    <source>
        <dbReference type="Pfam" id="PF08281"/>
    </source>
</evidence>
<comment type="caution">
    <text evidence="7">The sequence shown here is derived from an EMBL/GenBank/DDBJ whole genome shotgun (WGS) entry which is preliminary data.</text>
</comment>
<evidence type="ECO:0000256" key="4">
    <source>
        <dbReference type="ARBA" id="ARBA00023163"/>
    </source>
</evidence>
<name>A0A161R447_9PROT</name>
<dbReference type="InterPro" id="IPR013324">
    <property type="entry name" value="RNA_pol_sigma_r3/r4-like"/>
</dbReference>